<name>A0A8R7V4B0_TRIUA</name>
<dbReference type="PANTHER" id="PTHR47718:SF14">
    <property type="entry name" value="SWIM-TYPE DOMAIN-CONTAINING PROTEIN"/>
    <property type="match status" value="1"/>
</dbReference>
<dbReference type="PANTHER" id="PTHR47718">
    <property type="entry name" value="OS01G0519700 PROTEIN"/>
    <property type="match status" value="1"/>
</dbReference>
<reference evidence="3" key="3">
    <citation type="submission" date="2022-06" db="UniProtKB">
        <authorList>
            <consortium name="EnsemblPlants"/>
        </authorList>
    </citation>
    <scope>IDENTIFICATION</scope>
</reference>
<evidence type="ECO:0000259" key="2">
    <source>
        <dbReference type="Pfam" id="PF26175"/>
    </source>
</evidence>
<reference evidence="3" key="2">
    <citation type="submission" date="2018-03" db="EMBL/GenBank/DDBJ databases">
        <title>The Triticum urartu genome reveals the dynamic nature of wheat genome evolution.</title>
        <authorList>
            <person name="Ling H."/>
            <person name="Ma B."/>
            <person name="Shi X."/>
            <person name="Liu H."/>
            <person name="Dong L."/>
            <person name="Sun H."/>
            <person name="Cao Y."/>
            <person name="Gao Q."/>
            <person name="Zheng S."/>
            <person name="Li Y."/>
            <person name="Yu Y."/>
            <person name="Du H."/>
            <person name="Qi M."/>
            <person name="Li Y."/>
            <person name="Yu H."/>
            <person name="Cui Y."/>
            <person name="Wang N."/>
            <person name="Chen C."/>
            <person name="Wu H."/>
            <person name="Zhao Y."/>
            <person name="Zhang J."/>
            <person name="Li Y."/>
            <person name="Zhou W."/>
            <person name="Zhang B."/>
            <person name="Hu W."/>
            <person name="Eijk M."/>
            <person name="Tang J."/>
            <person name="Witsenboer H."/>
            <person name="Zhao S."/>
            <person name="Li Z."/>
            <person name="Zhang A."/>
            <person name="Wang D."/>
            <person name="Liang C."/>
        </authorList>
    </citation>
    <scope>NUCLEOTIDE SEQUENCE [LARGE SCALE GENOMIC DNA]</scope>
    <source>
        <strain evidence="3">cv. G1812</strain>
    </source>
</reference>
<feature type="domain" description="FAR1" evidence="1">
    <location>
        <begin position="1"/>
        <end position="64"/>
    </location>
</feature>
<keyword evidence="4" id="KW-1185">Reference proteome</keyword>
<dbReference type="Pfam" id="PF26175">
    <property type="entry name" value="HTH_FAR1"/>
    <property type="match status" value="1"/>
</dbReference>
<evidence type="ECO:0000259" key="1">
    <source>
        <dbReference type="Pfam" id="PF03101"/>
    </source>
</evidence>
<dbReference type="Proteomes" id="UP000015106">
    <property type="component" value="Chromosome 7"/>
</dbReference>
<proteinExistence type="predicted"/>
<evidence type="ECO:0000313" key="4">
    <source>
        <dbReference type="Proteomes" id="UP000015106"/>
    </source>
</evidence>
<dbReference type="EnsemblPlants" id="TuG1812G0700002312.01.T01">
    <property type="protein sequence ID" value="TuG1812G0700002312.01.T01"/>
    <property type="gene ID" value="TuG1812G0700002312.01"/>
</dbReference>
<dbReference type="InterPro" id="IPR004330">
    <property type="entry name" value="FAR1_DNA_bnd_dom"/>
</dbReference>
<accession>A0A8R7V4B0</accession>
<sequence length="170" mass="19878">YRRTYKCCKQGWRALKHFNRAERKRTPRGLSRCGCPALFQVELQDSNGLWFVKNFVDKHNHLFVPAGLTPYLSAHHRMTNAQKADVIEYAVGGLRTHQIMNVMEKNAGGPDKLGFIDRDLYNHVSIQKKRKIEGSDARYLLTYMIGQKKVDPEFFFKYTKDKEGHLRNIF</sequence>
<dbReference type="AlphaFoldDB" id="A0A8R7V4B0"/>
<evidence type="ECO:0000313" key="3">
    <source>
        <dbReference type="EnsemblPlants" id="TuG1812G0700002312.01.T01"/>
    </source>
</evidence>
<reference evidence="4" key="1">
    <citation type="journal article" date="2013" name="Nature">
        <title>Draft genome of the wheat A-genome progenitor Triticum urartu.</title>
        <authorList>
            <person name="Ling H.Q."/>
            <person name="Zhao S."/>
            <person name="Liu D."/>
            <person name="Wang J."/>
            <person name="Sun H."/>
            <person name="Zhang C."/>
            <person name="Fan H."/>
            <person name="Li D."/>
            <person name="Dong L."/>
            <person name="Tao Y."/>
            <person name="Gao C."/>
            <person name="Wu H."/>
            <person name="Li Y."/>
            <person name="Cui Y."/>
            <person name="Guo X."/>
            <person name="Zheng S."/>
            <person name="Wang B."/>
            <person name="Yu K."/>
            <person name="Liang Q."/>
            <person name="Yang W."/>
            <person name="Lou X."/>
            <person name="Chen J."/>
            <person name="Feng M."/>
            <person name="Jian J."/>
            <person name="Zhang X."/>
            <person name="Luo G."/>
            <person name="Jiang Y."/>
            <person name="Liu J."/>
            <person name="Wang Z."/>
            <person name="Sha Y."/>
            <person name="Zhang B."/>
            <person name="Wu H."/>
            <person name="Tang D."/>
            <person name="Shen Q."/>
            <person name="Xue P."/>
            <person name="Zou S."/>
            <person name="Wang X."/>
            <person name="Liu X."/>
            <person name="Wang F."/>
            <person name="Yang Y."/>
            <person name="An X."/>
            <person name="Dong Z."/>
            <person name="Zhang K."/>
            <person name="Zhang X."/>
            <person name="Luo M.C."/>
            <person name="Dvorak J."/>
            <person name="Tong Y."/>
            <person name="Wang J."/>
            <person name="Yang H."/>
            <person name="Li Z."/>
            <person name="Wang D."/>
            <person name="Zhang A."/>
            <person name="Wang J."/>
        </authorList>
    </citation>
    <scope>NUCLEOTIDE SEQUENCE</scope>
    <source>
        <strain evidence="4">cv. G1812</strain>
    </source>
</reference>
<dbReference type="InterPro" id="IPR058778">
    <property type="entry name" value="HTH_FAR1-11-like"/>
</dbReference>
<evidence type="ECO:0008006" key="5">
    <source>
        <dbReference type="Google" id="ProtNLM"/>
    </source>
</evidence>
<dbReference type="Gramene" id="TuG1812G0700002312.01.T01">
    <property type="protein sequence ID" value="TuG1812G0700002312.01.T01"/>
    <property type="gene ID" value="TuG1812G0700002312.01"/>
</dbReference>
<dbReference type="Pfam" id="PF03101">
    <property type="entry name" value="FAR1"/>
    <property type="match status" value="1"/>
</dbReference>
<protein>
    <recommendedName>
        <fullName evidence="5">Protein FAR1-RELATED SEQUENCE</fullName>
    </recommendedName>
</protein>
<organism evidence="3 4">
    <name type="scientific">Triticum urartu</name>
    <name type="common">Red wild einkorn</name>
    <name type="synonym">Crithodium urartu</name>
    <dbReference type="NCBI Taxonomy" id="4572"/>
    <lineage>
        <taxon>Eukaryota</taxon>
        <taxon>Viridiplantae</taxon>
        <taxon>Streptophyta</taxon>
        <taxon>Embryophyta</taxon>
        <taxon>Tracheophyta</taxon>
        <taxon>Spermatophyta</taxon>
        <taxon>Magnoliopsida</taxon>
        <taxon>Liliopsida</taxon>
        <taxon>Poales</taxon>
        <taxon>Poaceae</taxon>
        <taxon>BOP clade</taxon>
        <taxon>Pooideae</taxon>
        <taxon>Triticodae</taxon>
        <taxon>Triticeae</taxon>
        <taxon>Triticinae</taxon>
        <taxon>Triticum</taxon>
    </lineage>
</organism>
<feature type="domain" description="FAR1-related sequence 11-like HTH-like" evidence="2">
    <location>
        <begin position="89"/>
        <end position="129"/>
    </location>
</feature>